<dbReference type="SMART" id="SM00320">
    <property type="entry name" value="WD40"/>
    <property type="match status" value="4"/>
</dbReference>
<keyword evidence="3 11" id="KW-0853">WD repeat</keyword>
<evidence type="ECO:0000256" key="11">
    <source>
        <dbReference type="PROSITE-ProRule" id="PRU00221"/>
    </source>
</evidence>
<gene>
    <name evidence="13" type="ORF">CHLNCDRAFT_26064</name>
</gene>
<dbReference type="Pfam" id="PF00400">
    <property type="entry name" value="WD40"/>
    <property type="match status" value="2"/>
</dbReference>
<dbReference type="InterPro" id="IPR001680">
    <property type="entry name" value="WD40_rpt"/>
</dbReference>
<evidence type="ECO:0000313" key="14">
    <source>
        <dbReference type="Proteomes" id="UP000008141"/>
    </source>
</evidence>
<evidence type="ECO:0000256" key="5">
    <source>
        <dbReference type="ARBA" id="ARBA00022763"/>
    </source>
</evidence>
<evidence type="ECO:0000256" key="10">
    <source>
        <dbReference type="PROSITE-ProRule" id="PRU00047"/>
    </source>
</evidence>
<proteinExistence type="inferred from homology"/>
<dbReference type="GO" id="GO:0008270">
    <property type="term" value="F:zinc ion binding"/>
    <property type="evidence" value="ECO:0007669"/>
    <property type="project" value="UniProtKB-KW"/>
</dbReference>
<dbReference type="InterPro" id="IPR001878">
    <property type="entry name" value="Znf_CCHC"/>
</dbReference>
<evidence type="ECO:0000256" key="6">
    <source>
        <dbReference type="ARBA" id="ARBA00022786"/>
    </source>
</evidence>
<evidence type="ECO:0000256" key="8">
    <source>
        <dbReference type="ARBA" id="ARBA00023204"/>
    </source>
</evidence>
<dbReference type="STRING" id="554065.E1ZLD7"/>
<keyword evidence="7" id="KW-0238">DNA-binding</keyword>
<evidence type="ECO:0000256" key="9">
    <source>
        <dbReference type="ARBA" id="ARBA00023242"/>
    </source>
</evidence>
<organism evidence="14">
    <name type="scientific">Chlorella variabilis</name>
    <name type="common">Green alga</name>
    <dbReference type="NCBI Taxonomy" id="554065"/>
    <lineage>
        <taxon>Eukaryota</taxon>
        <taxon>Viridiplantae</taxon>
        <taxon>Chlorophyta</taxon>
        <taxon>core chlorophytes</taxon>
        <taxon>Trebouxiophyceae</taxon>
        <taxon>Chlorellales</taxon>
        <taxon>Chlorellaceae</taxon>
        <taxon>Chlorella clade</taxon>
        <taxon>Chlorella</taxon>
    </lineage>
</organism>
<evidence type="ECO:0000256" key="1">
    <source>
        <dbReference type="ARBA" id="ARBA00004123"/>
    </source>
</evidence>
<dbReference type="Gene3D" id="4.10.60.10">
    <property type="entry name" value="Zinc finger, CCHC-type"/>
    <property type="match status" value="1"/>
</dbReference>
<feature type="domain" description="CCHC-type" evidence="12">
    <location>
        <begin position="58"/>
        <end position="72"/>
    </location>
</feature>
<dbReference type="eggNOG" id="KOG4328">
    <property type="taxonomic scope" value="Eukaryota"/>
</dbReference>
<dbReference type="InterPro" id="IPR015943">
    <property type="entry name" value="WD40/YVTN_repeat-like_dom_sf"/>
</dbReference>
<dbReference type="OrthoDB" id="9890280at2759"/>
<feature type="non-terminal residue" evidence="13">
    <location>
        <position position="487"/>
    </location>
</feature>
<dbReference type="GeneID" id="17352754"/>
<keyword evidence="9" id="KW-0539">Nucleus</keyword>
<feature type="repeat" description="WD" evidence="11">
    <location>
        <begin position="319"/>
        <end position="352"/>
    </location>
</feature>
<comment type="subcellular location">
    <subcellularLocation>
        <location evidence="1">Nucleus</location>
    </subcellularLocation>
</comment>
<dbReference type="GO" id="GO:0005634">
    <property type="term" value="C:nucleus"/>
    <property type="evidence" value="ECO:0007669"/>
    <property type="project" value="UniProtKB-SubCell"/>
</dbReference>
<dbReference type="OMA" id="CGHEHHN"/>
<dbReference type="PANTHER" id="PTHR15169">
    <property type="entry name" value="DAMAGE-SPECIFIC DNA BINDING PROTEIN 2"/>
    <property type="match status" value="1"/>
</dbReference>
<dbReference type="InterPro" id="IPR036322">
    <property type="entry name" value="WD40_repeat_dom_sf"/>
</dbReference>
<dbReference type="GO" id="GO:0003684">
    <property type="term" value="F:damaged DNA binding"/>
    <property type="evidence" value="ECO:0007669"/>
    <property type="project" value="InterPro"/>
</dbReference>
<keyword evidence="14" id="KW-1185">Reference proteome</keyword>
<keyword evidence="10" id="KW-0862">Zinc</keyword>
<keyword evidence="10" id="KW-0479">Metal-binding</keyword>
<dbReference type="InParanoid" id="E1ZLD7"/>
<dbReference type="PROSITE" id="PS50158">
    <property type="entry name" value="ZF_CCHC"/>
    <property type="match status" value="1"/>
</dbReference>
<keyword evidence="5" id="KW-0227">DNA damage</keyword>
<reference evidence="13 14" key="1">
    <citation type="journal article" date="2010" name="Plant Cell">
        <title>The Chlorella variabilis NC64A genome reveals adaptation to photosymbiosis, coevolution with viruses, and cryptic sex.</title>
        <authorList>
            <person name="Blanc G."/>
            <person name="Duncan G."/>
            <person name="Agarkova I."/>
            <person name="Borodovsky M."/>
            <person name="Gurnon J."/>
            <person name="Kuo A."/>
            <person name="Lindquist E."/>
            <person name="Lucas S."/>
            <person name="Pangilinan J."/>
            <person name="Polle J."/>
            <person name="Salamov A."/>
            <person name="Terry A."/>
            <person name="Yamada T."/>
            <person name="Dunigan D.D."/>
            <person name="Grigoriev I.V."/>
            <person name="Claverie J.M."/>
            <person name="Van Etten J.L."/>
        </authorList>
    </citation>
    <scope>NUCLEOTIDE SEQUENCE [LARGE SCALE GENOMIC DNA]</scope>
    <source>
        <strain evidence="13 14">NC64A</strain>
    </source>
</reference>
<evidence type="ECO:0000256" key="2">
    <source>
        <dbReference type="ARBA" id="ARBA00005434"/>
    </source>
</evidence>
<dbReference type="FunCoup" id="E1ZLD7">
    <property type="interactions" value="536"/>
</dbReference>
<dbReference type="PANTHER" id="PTHR15169:SF0">
    <property type="entry name" value="DNA DAMAGE-BINDING PROTEIN 2"/>
    <property type="match status" value="1"/>
</dbReference>
<sequence length="487" mass="53535">MALGNPPLPILRQRRCPRCVTCGGASLARPARLQVCGKRGHSAGFVGAKYVDCPNKPCYLCGKQGHSTMTCPFRQALLPGMQAGAGQAVLGALRKREQGGRPPPPQAPPARRWQVDAAVLKLHSRRTTCLEFHPTLDHLVLSGDKRGQIAVWDHHKVYERTLYSSINRWLTNQLRFMPGGDACASSSYDGTVKVFDVETGCATVLYDANPQGWEGVEAEAAANTWVTIMGMDVVRSAGAIVAGDNFGRLHFLDPRLRSPVASMQLHKKGSKVRCCVHANPVDSNLVMSAGNDYWARVLDIRCLAAVGGGAGGSPAELALLQHTKVVNAAYFSPITGRKILTTCQDNRLRVWDYLYATQQARPRRRWGPPQRLPCRRRCPADREIVHSQNFNRYLSPFKAEWDPKDPAERLVVVGRYISEDFGGLALHPVDLLDASTGALVGELTDPNLTTICPVNLPHPRLDLIVSGSSRSLYAWRPAPEEEEDEEE</sequence>
<accession>E1ZLD7</accession>
<keyword evidence="4" id="KW-0677">Repeat</keyword>
<evidence type="ECO:0000313" key="13">
    <source>
        <dbReference type="EMBL" id="EFN53251.1"/>
    </source>
</evidence>
<dbReference type="EMBL" id="GL433852">
    <property type="protein sequence ID" value="EFN53251.1"/>
    <property type="molecule type" value="Genomic_DNA"/>
</dbReference>
<dbReference type="KEGG" id="cvr:CHLNCDRAFT_26064"/>
<comment type="similarity">
    <text evidence="2">Belongs to the WD repeat DDB2/WDR76 family.</text>
</comment>
<evidence type="ECO:0000256" key="3">
    <source>
        <dbReference type="ARBA" id="ARBA00022574"/>
    </source>
</evidence>
<keyword evidence="10" id="KW-0863">Zinc-finger</keyword>
<dbReference type="GO" id="GO:0006281">
    <property type="term" value="P:DNA repair"/>
    <property type="evidence" value="ECO:0007669"/>
    <property type="project" value="UniProtKB-KW"/>
</dbReference>
<dbReference type="RefSeq" id="XP_005845353.1">
    <property type="nucleotide sequence ID" value="XM_005845291.1"/>
</dbReference>
<dbReference type="AlphaFoldDB" id="E1ZLD7"/>
<evidence type="ECO:0000256" key="4">
    <source>
        <dbReference type="ARBA" id="ARBA00022737"/>
    </source>
</evidence>
<protein>
    <recommendedName>
        <fullName evidence="12">CCHC-type domain-containing protein</fullName>
    </recommendedName>
</protein>
<name>E1ZLD7_CHLVA</name>
<evidence type="ECO:0000256" key="7">
    <source>
        <dbReference type="ARBA" id="ARBA00023125"/>
    </source>
</evidence>
<dbReference type="Proteomes" id="UP000008141">
    <property type="component" value="Unassembled WGS sequence"/>
</dbReference>
<dbReference type="GO" id="GO:0009411">
    <property type="term" value="P:response to UV"/>
    <property type="evidence" value="ECO:0007669"/>
    <property type="project" value="TreeGrafter"/>
</dbReference>
<evidence type="ECO:0000259" key="12">
    <source>
        <dbReference type="PROSITE" id="PS50158"/>
    </source>
</evidence>
<keyword evidence="6" id="KW-0833">Ubl conjugation pathway</keyword>
<dbReference type="SUPFAM" id="SSF50978">
    <property type="entry name" value="WD40 repeat-like"/>
    <property type="match status" value="1"/>
</dbReference>
<dbReference type="Gene3D" id="2.130.10.10">
    <property type="entry name" value="YVTN repeat-like/Quinoprotein amine dehydrogenase"/>
    <property type="match status" value="1"/>
</dbReference>
<dbReference type="PROSITE" id="PS50082">
    <property type="entry name" value="WD_REPEATS_2"/>
    <property type="match status" value="2"/>
</dbReference>
<dbReference type="GO" id="GO:0080008">
    <property type="term" value="C:Cul4-RING E3 ubiquitin ligase complex"/>
    <property type="evidence" value="ECO:0007669"/>
    <property type="project" value="InterPro"/>
</dbReference>
<feature type="repeat" description="WD" evidence="11">
    <location>
        <begin position="120"/>
        <end position="153"/>
    </location>
</feature>
<dbReference type="PROSITE" id="PS50294">
    <property type="entry name" value="WD_REPEATS_REGION"/>
    <property type="match status" value="1"/>
</dbReference>
<dbReference type="InterPro" id="IPR033312">
    <property type="entry name" value="DDB2"/>
</dbReference>
<keyword evidence="8" id="KW-0234">DNA repair</keyword>